<feature type="binding site" evidence="3">
    <location>
        <position position="47"/>
    </location>
    <ligand>
        <name>7,8-didemethyl-8-hydroxy-5-deazariboflavin</name>
        <dbReference type="ChEBI" id="CHEBI:59904"/>
    </ligand>
</feature>
<comment type="catalytic activity">
    <reaction evidence="3">
        <text>(2S)-lactyl-2-diphospho-5'-guanosine + 7,8-didemethyl-8-hydroxy-5-deazariboflavin = oxidized coenzyme F420-0 + GMP + H(+)</text>
        <dbReference type="Rhea" id="RHEA:63444"/>
        <dbReference type="ChEBI" id="CHEBI:15378"/>
        <dbReference type="ChEBI" id="CHEBI:58115"/>
        <dbReference type="ChEBI" id="CHEBI:59435"/>
        <dbReference type="ChEBI" id="CHEBI:59904"/>
        <dbReference type="ChEBI" id="CHEBI:59907"/>
        <dbReference type="EC" id="2.7.8.28"/>
    </reaction>
</comment>
<comment type="caution">
    <text evidence="3">Lacks conserved residue(s) required for the propagation of feature annotation.</text>
</comment>
<comment type="similarity">
    <text evidence="3">Belongs to the CofD family.</text>
</comment>
<protein>
    <recommendedName>
        <fullName evidence="3">2-phospho-L-lactate transferase</fullName>
        <ecNumber evidence="3">2.7.8.28</ecNumber>
    </recommendedName>
    <alternativeName>
        <fullName evidence="3">EPPG:FO PEP transferase</fullName>
    </alternativeName>
</protein>
<dbReference type="NCBIfam" id="TIGR01819">
    <property type="entry name" value="F420_cofD"/>
    <property type="match status" value="1"/>
</dbReference>
<evidence type="ECO:0000313" key="4">
    <source>
        <dbReference type="EMBL" id="AGK61222.1"/>
    </source>
</evidence>
<dbReference type="CDD" id="cd07186">
    <property type="entry name" value="CofD_like"/>
    <property type="match status" value="1"/>
</dbReference>
<dbReference type="EC" id="2.7.8.28" evidence="3"/>
<dbReference type="HOGENOM" id="CLU_055795_1_0_2"/>
<dbReference type="SUPFAM" id="SSF142338">
    <property type="entry name" value="CofD-like"/>
    <property type="match status" value="1"/>
</dbReference>
<gene>
    <name evidence="3" type="primary">cofD</name>
    <name evidence="4" type="ORF">Asulf_01226</name>
</gene>
<comment type="subunit">
    <text evidence="3">Homodimer.</text>
</comment>
<evidence type="ECO:0000256" key="2">
    <source>
        <dbReference type="ARBA" id="ARBA00022842"/>
    </source>
</evidence>
<dbReference type="GO" id="GO:0000287">
    <property type="term" value="F:magnesium ion binding"/>
    <property type="evidence" value="ECO:0007669"/>
    <property type="project" value="InterPro"/>
</dbReference>
<comment type="pathway">
    <text evidence="3">Cofactor biosynthesis; coenzyme F420 biosynthesis.</text>
</comment>
<dbReference type="Gene3D" id="3.40.50.10680">
    <property type="entry name" value="CofD-like domains"/>
    <property type="match status" value="1"/>
</dbReference>
<dbReference type="Proteomes" id="UP000013307">
    <property type="component" value="Chromosome"/>
</dbReference>
<keyword evidence="5" id="KW-1185">Reference proteome</keyword>
<reference evidence="4 5" key="1">
    <citation type="journal article" date="2013" name="Genome Announc.">
        <title>Complete Genome Sequence of the Thermophilic and Facultatively Chemolithoautotrophic Sulfate Reducer Archaeoglobus sulfaticallidus Strain PM70-1T.</title>
        <authorList>
            <person name="Stokke R."/>
            <person name="Hocking W.P."/>
            <person name="Steinsbu B.O."/>
            <person name="Steen I.H."/>
        </authorList>
    </citation>
    <scope>NUCLEOTIDE SEQUENCE [LARGE SCALE GENOMIC DNA]</scope>
    <source>
        <strain evidence="4">PM70-1</strain>
    </source>
</reference>
<dbReference type="HAMAP" id="MF_01257">
    <property type="entry name" value="CofD"/>
    <property type="match status" value="1"/>
</dbReference>
<dbReference type="GeneID" id="15392867"/>
<dbReference type="PANTHER" id="PTHR43007">
    <property type="entry name" value="2-PHOSPHO-L-LACTATE TRANSFERASE"/>
    <property type="match status" value="1"/>
</dbReference>
<name>N0BFZ2_9EURY</name>
<dbReference type="GO" id="GO:0052645">
    <property type="term" value="P:F420-0 metabolic process"/>
    <property type="evidence" value="ECO:0007669"/>
    <property type="project" value="UniProtKB-UniRule"/>
</dbReference>
<dbReference type="InterPro" id="IPR002882">
    <property type="entry name" value="CofD"/>
</dbReference>
<organism evidence="4 5">
    <name type="scientific">Archaeoglobus sulfaticallidus PM70-1</name>
    <dbReference type="NCBI Taxonomy" id="387631"/>
    <lineage>
        <taxon>Archaea</taxon>
        <taxon>Methanobacteriati</taxon>
        <taxon>Methanobacteriota</taxon>
        <taxon>Archaeoglobi</taxon>
        <taxon>Archaeoglobales</taxon>
        <taxon>Archaeoglobaceae</taxon>
        <taxon>Archaeoglobus</taxon>
    </lineage>
</organism>
<dbReference type="STRING" id="387631.Asulf_01226"/>
<sequence length="297" mass="33608">MIGILSGGTGTPKLIWGMKEIYDDFFVVVNTAEDVWVSGNKICPDIDSVIYVLSEMIDTSKWWGIKDDSFITHNQLRRLGVDEGMMIGDLDRATHIARTELLKRMDLVNATKELRKRFGIKQDVYPMCNEEVSTYIETADGRMHFQEFWVVRKGEPEVKGVFIENIDKAVIPEEVEKRLKEAEAVIIGPSNPITSIGPIISVRGYREILREKFVVAVSPIIGSRSFSGPAGKFMKALGYEVSSRGVVDIYQEFLDVLVIDEEDFDFEDERVEVVKAKTIMKTKEDAVKLAEFVLSLI</sequence>
<dbReference type="UniPathway" id="UPA00071"/>
<keyword evidence="2 3" id="KW-0460">Magnesium</keyword>
<dbReference type="AlphaFoldDB" id="N0BFZ2"/>
<dbReference type="KEGG" id="ast:Asulf_01226"/>
<dbReference type="GO" id="GO:0043743">
    <property type="term" value="F:LPPG:FO 2-phospho-L-lactate transferase activity"/>
    <property type="evidence" value="ECO:0007669"/>
    <property type="project" value="UniProtKB-EC"/>
</dbReference>
<dbReference type="Pfam" id="PF01933">
    <property type="entry name" value="CofD"/>
    <property type="match status" value="1"/>
</dbReference>
<comment type="cofactor">
    <cofactor evidence="3">
        <name>Mg(2+)</name>
        <dbReference type="ChEBI" id="CHEBI:18420"/>
    </cofactor>
</comment>
<dbReference type="PANTHER" id="PTHR43007:SF1">
    <property type="entry name" value="2-PHOSPHO-L-LACTATE TRANSFERASE"/>
    <property type="match status" value="1"/>
</dbReference>
<proteinExistence type="inferred from homology"/>
<dbReference type="InterPro" id="IPR010115">
    <property type="entry name" value="FbiA/CofD"/>
</dbReference>
<dbReference type="Gene3D" id="1.10.8.240">
    <property type="entry name" value="CofD-like domain"/>
    <property type="match status" value="1"/>
</dbReference>
<dbReference type="RefSeq" id="WP_015590820.1">
    <property type="nucleotide sequence ID" value="NC_021169.1"/>
</dbReference>
<accession>N0BFZ2</accession>
<dbReference type="eggNOG" id="arCOG04395">
    <property type="taxonomic scope" value="Archaea"/>
</dbReference>
<evidence type="ECO:0000256" key="3">
    <source>
        <dbReference type="HAMAP-Rule" id="MF_01257"/>
    </source>
</evidence>
<comment type="function">
    <text evidence="3">Catalyzes the transfer of the 2-phospholactate moiety from (2S)-lactyl-2-diphospho-5'-guanosine to 7,8-didemethyl-8-hydroxy-5-deazariboflavin (FO) with the formation of oxidized coenzyme F420-0 and GMP.</text>
</comment>
<evidence type="ECO:0000256" key="1">
    <source>
        <dbReference type="ARBA" id="ARBA00022679"/>
    </source>
</evidence>
<dbReference type="InterPro" id="IPR038136">
    <property type="entry name" value="CofD-like_dom_sf"/>
</dbReference>
<dbReference type="OrthoDB" id="59563at2157"/>
<keyword evidence="1 3" id="KW-0808">Transferase</keyword>
<evidence type="ECO:0000313" key="5">
    <source>
        <dbReference type="Proteomes" id="UP000013307"/>
    </source>
</evidence>
<dbReference type="EMBL" id="CP005290">
    <property type="protein sequence ID" value="AGK61222.1"/>
    <property type="molecule type" value="Genomic_DNA"/>
</dbReference>